<protein>
    <submittedName>
        <fullName evidence="3">BTB-domain-containing protein</fullName>
    </submittedName>
</protein>
<dbReference type="VEuPathDB" id="FungiDB:RhiirA1_441929"/>
<comment type="caution">
    <text evidence="3">The sequence shown here is derived from an EMBL/GenBank/DDBJ whole genome shotgun (WGS) entry which is preliminary data.</text>
</comment>
<dbReference type="Pfam" id="PF07534">
    <property type="entry name" value="TLD"/>
    <property type="match status" value="1"/>
</dbReference>
<evidence type="ECO:0000313" key="4">
    <source>
        <dbReference type="Proteomes" id="UP000233469"/>
    </source>
</evidence>
<sequence length="566" mass="65799">MIFEFYPRLSQNFSQLFDDADDFNVILKIGENSDTKEFRAHSIILRARSSYFKRALSQDWATIENNIFTFTKQNISPIIFEMIISYMYTGILDLKEKDISDVLNLLVASDELLIDELVTFIQNYLIENQIEWLINNYVKVIHTIFKLESCKHLLDYCLESICNDPEPFFNSPEFLTLEKNILLELIKRDDLQIDEIESWNNIIKWGIAQTSELDNKNITDLDKWNKEDFISLKNTLNPFITHIRFFDISSKDFHNKIRPIKKVLPKTLFEDILSFYLTEIQPENSLPPRCGKVTIDSIIIKSNHAAILANWTQRNDANARILKDKYNFDLIYRGSRDGFSITTMRNKCNRKGVTILVIKVRENGIIIGGYNPFGWNYSKIPLFEHNYYWNNTTESFIFSLGDGKNFKKVKISRVTNGKNAIYESDSRNIALNFGNGDLVINGTNGTCNQKNYENFHSNIRPFKKALPKALFKNIVSFYLTEIQPENILPRHGIIAIDSMIIKPKYMPTFLLVGFKGMMLMQVFQETNIIYRGSRDSFDIVTIRSKCFGQEADLIINGDRGMQTKQL</sequence>
<proteinExistence type="predicted"/>
<dbReference type="Pfam" id="PF00651">
    <property type="entry name" value="BTB"/>
    <property type="match status" value="1"/>
</dbReference>
<dbReference type="CDD" id="cd18186">
    <property type="entry name" value="BTB_POZ_ZBTB_KLHL-like"/>
    <property type="match status" value="1"/>
</dbReference>
<dbReference type="InterPro" id="IPR051481">
    <property type="entry name" value="BTB-POZ/Galectin-3-binding"/>
</dbReference>
<feature type="domain" description="BTB" evidence="1">
    <location>
        <begin position="23"/>
        <end position="96"/>
    </location>
</feature>
<dbReference type="VEuPathDB" id="FungiDB:RhiirFUN_003589"/>
<dbReference type="Proteomes" id="UP000233469">
    <property type="component" value="Unassembled WGS sequence"/>
</dbReference>
<organism evidence="3 4">
    <name type="scientific">Rhizophagus irregularis</name>
    <dbReference type="NCBI Taxonomy" id="588596"/>
    <lineage>
        <taxon>Eukaryota</taxon>
        <taxon>Fungi</taxon>
        <taxon>Fungi incertae sedis</taxon>
        <taxon>Mucoromycota</taxon>
        <taxon>Glomeromycotina</taxon>
        <taxon>Glomeromycetes</taxon>
        <taxon>Glomerales</taxon>
        <taxon>Glomeraceae</taxon>
        <taxon>Rhizophagus</taxon>
    </lineage>
</organism>
<reference evidence="3 4" key="1">
    <citation type="submission" date="2016-04" db="EMBL/GenBank/DDBJ databases">
        <title>Genome analyses suggest a sexual origin of heterokaryosis in a supposedly ancient asexual fungus.</title>
        <authorList>
            <person name="Ropars J."/>
            <person name="Sedzielewska K."/>
            <person name="Noel J."/>
            <person name="Charron P."/>
            <person name="Farinelli L."/>
            <person name="Marton T."/>
            <person name="Kruger M."/>
            <person name="Pelin A."/>
            <person name="Brachmann A."/>
            <person name="Corradi N."/>
        </authorList>
    </citation>
    <scope>NUCLEOTIDE SEQUENCE [LARGE SCALE GENOMIC DNA]</scope>
    <source>
        <strain evidence="3 4">C2</strain>
    </source>
</reference>
<dbReference type="Gene3D" id="3.30.710.10">
    <property type="entry name" value="Potassium Channel Kv1.1, Chain A"/>
    <property type="match status" value="1"/>
</dbReference>
<dbReference type="VEuPathDB" id="FungiDB:RhiirFUN_003581"/>
<dbReference type="PANTHER" id="PTHR24410:SF23">
    <property type="entry name" value="BTB DOMAIN-CONTAINING PROTEIN-RELATED"/>
    <property type="match status" value="1"/>
</dbReference>
<evidence type="ECO:0000313" key="3">
    <source>
        <dbReference type="EMBL" id="PKK79114.1"/>
    </source>
</evidence>
<dbReference type="InterPro" id="IPR006571">
    <property type="entry name" value="TLDc_dom"/>
</dbReference>
<reference evidence="3 4" key="2">
    <citation type="submission" date="2017-10" db="EMBL/GenBank/DDBJ databases">
        <title>Extensive intraspecific genome diversity in a model arbuscular mycorrhizal fungus.</title>
        <authorList>
            <person name="Chen E.C.H."/>
            <person name="Morin E."/>
            <person name="Baudet D."/>
            <person name="Noel J."/>
            <person name="Ndikumana S."/>
            <person name="Charron P."/>
            <person name="St-Onge C."/>
            <person name="Giorgi J."/>
            <person name="Grigoriev I.V."/>
            <person name="Roux C."/>
            <person name="Martin F.M."/>
            <person name="Corradi N."/>
        </authorList>
    </citation>
    <scope>NUCLEOTIDE SEQUENCE [LARGE SCALE GENOMIC DNA]</scope>
    <source>
        <strain evidence="3 4">C2</strain>
    </source>
</reference>
<dbReference type="Gene3D" id="1.25.40.420">
    <property type="match status" value="1"/>
</dbReference>
<dbReference type="InterPro" id="IPR000210">
    <property type="entry name" value="BTB/POZ_dom"/>
</dbReference>
<feature type="domain" description="TLDc" evidence="2">
    <location>
        <begin position="298"/>
        <end position="458"/>
    </location>
</feature>
<dbReference type="VEuPathDB" id="FungiDB:FUN_021726"/>
<accession>A0A2N1NZ05</accession>
<dbReference type="VEuPathDB" id="FungiDB:RhiirA1_496332"/>
<dbReference type="EMBL" id="LLXL01000056">
    <property type="protein sequence ID" value="PKK79114.1"/>
    <property type="molecule type" value="Genomic_DNA"/>
</dbReference>
<dbReference type="AlphaFoldDB" id="A0A2N1NZ05"/>
<dbReference type="PROSITE" id="PS50097">
    <property type="entry name" value="BTB"/>
    <property type="match status" value="1"/>
</dbReference>
<evidence type="ECO:0000259" key="2">
    <source>
        <dbReference type="PROSITE" id="PS51886"/>
    </source>
</evidence>
<dbReference type="InterPro" id="IPR011705">
    <property type="entry name" value="BACK"/>
</dbReference>
<gene>
    <name evidence="3" type="ORF">RhiirC2_769497</name>
</gene>
<dbReference type="SMART" id="SM00225">
    <property type="entry name" value="BTB"/>
    <property type="match status" value="1"/>
</dbReference>
<dbReference type="SUPFAM" id="SSF54695">
    <property type="entry name" value="POZ domain"/>
    <property type="match status" value="1"/>
</dbReference>
<dbReference type="VEuPathDB" id="FungiDB:FUN_021735"/>
<dbReference type="PANTHER" id="PTHR24410">
    <property type="entry name" value="HL07962P-RELATED"/>
    <property type="match status" value="1"/>
</dbReference>
<evidence type="ECO:0000259" key="1">
    <source>
        <dbReference type="PROSITE" id="PS50097"/>
    </source>
</evidence>
<name>A0A2N1NZ05_9GLOM</name>
<dbReference type="InterPro" id="IPR011333">
    <property type="entry name" value="SKP1/BTB/POZ_sf"/>
</dbReference>
<dbReference type="PROSITE" id="PS51886">
    <property type="entry name" value="TLDC"/>
    <property type="match status" value="1"/>
</dbReference>
<dbReference type="Pfam" id="PF07707">
    <property type="entry name" value="BACK"/>
    <property type="match status" value="1"/>
</dbReference>